<feature type="region of interest" description="Disordered" evidence="1">
    <location>
        <begin position="1"/>
        <end position="20"/>
    </location>
</feature>
<evidence type="ECO:0000313" key="3">
    <source>
        <dbReference type="Proteomes" id="UP000031036"/>
    </source>
</evidence>
<comment type="caution">
    <text evidence="2">The sequence shown here is derived from an EMBL/GenBank/DDBJ whole genome shotgun (WGS) entry which is preliminary data.</text>
</comment>
<dbReference type="EMBL" id="JPKZ01003278">
    <property type="protein sequence ID" value="KHN72241.1"/>
    <property type="molecule type" value="Genomic_DNA"/>
</dbReference>
<accession>A0A0B2UMP2</accession>
<evidence type="ECO:0000256" key="1">
    <source>
        <dbReference type="SAM" id="MobiDB-lite"/>
    </source>
</evidence>
<gene>
    <name evidence="2" type="ORF">Tcan_00568</name>
</gene>
<keyword evidence="3" id="KW-1185">Reference proteome</keyword>
<reference evidence="2 3" key="1">
    <citation type="submission" date="2014-11" db="EMBL/GenBank/DDBJ databases">
        <title>Genetic blueprint of the zoonotic pathogen Toxocara canis.</title>
        <authorList>
            <person name="Zhu X.-Q."/>
            <person name="Korhonen P.K."/>
            <person name="Cai H."/>
            <person name="Young N.D."/>
            <person name="Nejsum P."/>
            <person name="von Samson-Himmelstjerna G."/>
            <person name="Boag P.R."/>
            <person name="Tan P."/>
            <person name="Li Q."/>
            <person name="Min J."/>
            <person name="Yang Y."/>
            <person name="Wang X."/>
            <person name="Fang X."/>
            <person name="Hall R.S."/>
            <person name="Hofmann A."/>
            <person name="Sternberg P.W."/>
            <person name="Jex A.R."/>
            <person name="Gasser R.B."/>
        </authorList>
    </citation>
    <scope>NUCLEOTIDE SEQUENCE [LARGE SCALE GENOMIC DNA]</scope>
    <source>
        <strain evidence="2">PN_DK_2014</strain>
    </source>
</reference>
<protein>
    <submittedName>
        <fullName evidence="2">Uncharacterized protein</fullName>
    </submittedName>
</protein>
<feature type="non-terminal residue" evidence="2">
    <location>
        <position position="115"/>
    </location>
</feature>
<dbReference type="Proteomes" id="UP000031036">
    <property type="component" value="Unassembled WGS sequence"/>
</dbReference>
<dbReference type="AlphaFoldDB" id="A0A0B2UMP2"/>
<sequence>MFESEAFEAASTSPEFNGDEKATSTEYFFHLPHFCNRFSSALPLKASVLLATLSAHCRKPCLEIPVPVHLARPNLHRHKTIVHRKICHRCLTIQYEDKRSIRQHQFPPDSKEANQ</sequence>
<name>A0A0B2UMP2_TOXCA</name>
<evidence type="ECO:0000313" key="2">
    <source>
        <dbReference type="EMBL" id="KHN72241.1"/>
    </source>
</evidence>
<organism evidence="2 3">
    <name type="scientific">Toxocara canis</name>
    <name type="common">Canine roundworm</name>
    <dbReference type="NCBI Taxonomy" id="6265"/>
    <lineage>
        <taxon>Eukaryota</taxon>
        <taxon>Metazoa</taxon>
        <taxon>Ecdysozoa</taxon>
        <taxon>Nematoda</taxon>
        <taxon>Chromadorea</taxon>
        <taxon>Rhabditida</taxon>
        <taxon>Spirurina</taxon>
        <taxon>Ascaridomorpha</taxon>
        <taxon>Ascaridoidea</taxon>
        <taxon>Toxocaridae</taxon>
        <taxon>Toxocara</taxon>
    </lineage>
</organism>
<proteinExistence type="predicted"/>